<dbReference type="EMBL" id="JASCZI010120927">
    <property type="protein sequence ID" value="MED6157762.1"/>
    <property type="molecule type" value="Genomic_DNA"/>
</dbReference>
<organism evidence="1 2">
    <name type="scientific">Stylosanthes scabra</name>
    <dbReference type="NCBI Taxonomy" id="79078"/>
    <lineage>
        <taxon>Eukaryota</taxon>
        <taxon>Viridiplantae</taxon>
        <taxon>Streptophyta</taxon>
        <taxon>Embryophyta</taxon>
        <taxon>Tracheophyta</taxon>
        <taxon>Spermatophyta</taxon>
        <taxon>Magnoliopsida</taxon>
        <taxon>eudicotyledons</taxon>
        <taxon>Gunneridae</taxon>
        <taxon>Pentapetalae</taxon>
        <taxon>rosids</taxon>
        <taxon>fabids</taxon>
        <taxon>Fabales</taxon>
        <taxon>Fabaceae</taxon>
        <taxon>Papilionoideae</taxon>
        <taxon>50 kb inversion clade</taxon>
        <taxon>dalbergioids sensu lato</taxon>
        <taxon>Dalbergieae</taxon>
        <taxon>Pterocarpus clade</taxon>
        <taxon>Stylosanthes</taxon>
    </lineage>
</organism>
<protein>
    <submittedName>
        <fullName evidence="1">Uncharacterized protein</fullName>
    </submittedName>
</protein>
<evidence type="ECO:0000313" key="1">
    <source>
        <dbReference type="EMBL" id="MED6157762.1"/>
    </source>
</evidence>
<accession>A0ABU6U965</accession>
<sequence>MRARTEETKKNRKSTTFLPAEVLTAATMSTTATRRVQTTLSLSAGFSLFVARMKLISSSLDGDGDGVLINDGGGFEIWQRQNLNHHLSLFDSLSLRLVLSLSLLIGDGGGGGNGCRQLK</sequence>
<gene>
    <name evidence="1" type="ORF">PIB30_026291</name>
</gene>
<reference evidence="1 2" key="1">
    <citation type="journal article" date="2023" name="Plants (Basel)">
        <title>Bridging the Gap: Combining Genomics and Transcriptomics Approaches to Understand Stylosanthes scabra, an Orphan Legume from the Brazilian Caatinga.</title>
        <authorList>
            <person name="Ferreira-Neto J.R.C."/>
            <person name="da Silva M.D."/>
            <person name="Binneck E."/>
            <person name="de Melo N.F."/>
            <person name="da Silva R.H."/>
            <person name="de Melo A.L.T.M."/>
            <person name="Pandolfi V."/>
            <person name="Bustamante F.O."/>
            <person name="Brasileiro-Vidal A.C."/>
            <person name="Benko-Iseppon A.M."/>
        </authorList>
    </citation>
    <scope>NUCLEOTIDE SEQUENCE [LARGE SCALE GENOMIC DNA]</scope>
    <source>
        <tissue evidence="1">Leaves</tissue>
    </source>
</reference>
<name>A0ABU6U965_9FABA</name>
<dbReference type="Proteomes" id="UP001341840">
    <property type="component" value="Unassembled WGS sequence"/>
</dbReference>
<proteinExistence type="predicted"/>
<keyword evidence="2" id="KW-1185">Reference proteome</keyword>
<evidence type="ECO:0000313" key="2">
    <source>
        <dbReference type="Proteomes" id="UP001341840"/>
    </source>
</evidence>
<comment type="caution">
    <text evidence="1">The sequence shown here is derived from an EMBL/GenBank/DDBJ whole genome shotgun (WGS) entry which is preliminary data.</text>
</comment>